<organism evidence="1 2">
    <name type="scientific">Pluteus cervinus</name>
    <dbReference type="NCBI Taxonomy" id="181527"/>
    <lineage>
        <taxon>Eukaryota</taxon>
        <taxon>Fungi</taxon>
        <taxon>Dikarya</taxon>
        <taxon>Basidiomycota</taxon>
        <taxon>Agaricomycotina</taxon>
        <taxon>Agaricomycetes</taxon>
        <taxon>Agaricomycetidae</taxon>
        <taxon>Agaricales</taxon>
        <taxon>Pluteineae</taxon>
        <taxon>Pluteaceae</taxon>
        <taxon>Pluteus</taxon>
    </lineage>
</organism>
<protein>
    <submittedName>
        <fullName evidence="1">Uncharacterized protein</fullName>
    </submittedName>
</protein>
<evidence type="ECO:0000313" key="1">
    <source>
        <dbReference type="EMBL" id="TFK59663.1"/>
    </source>
</evidence>
<sequence>MVSHVIAFEAPTAKVYHQLPPPLKDMDDVVAILFTGPVQPSKEDFAKTPFLIRRAKVIAALKWLKLNHRDYTDITISKENMNQYPENSPPVSVQYKYAESNVIAETQDLTNMETEVGVTSGDCPCVVHGLSGQAMVTKTAETLKSIALKHMNAGGKMLAVGHGTNPESIYLV</sequence>
<keyword evidence="2" id="KW-1185">Reference proteome</keyword>
<dbReference type="Proteomes" id="UP000308600">
    <property type="component" value="Unassembled WGS sequence"/>
</dbReference>
<gene>
    <name evidence="1" type="ORF">BDN72DRAFT_780417</name>
</gene>
<proteinExistence type="predicted"/>
<name>A0ACD3A1C8_9AGAR</name>
<dbReference type="EMBL" id="ML208921">
    <property type="protein sequence ID" value="TFK59663.1"/>
    <property type="molecule type" value="Genomic_DNA"/>
</dbReference>
<accession>A0ACD3A1C8</accession>
<evidence type="ECO:0000313" key="2">
    <source>
        <dbReference type="Proteomes" id="UP000308600"/>
    </source>
</evidence>
<reference evidence="1 2" key="1">
    <citation type="journal article" date="2019" name="Nat. Ecol. Evol.">
        <title>Megaphylogeny resolves global patterns of mushroom evolution.</title>
        <authorList>
            <person name="Varga T."/>
            <person name="Krizsan K."/>
            <person name="Foldi C."/>
            <person name="Dima B."/>
            <person name="Sanchez-Garcia M."/>
            <person name="Sanchez-Ramirez S."/>
            <person name="Szollosi G.J."/>
            <person name="Szarkandi J.G."/>
            <person name="Papp V."/>
            <person name="Albert L."/>
            <person name="Andreopoulos W."/>
            <person name="Angelini C."/>
            <person name="Antonin V."/>
            <person name="Barry K.W."/>
            <person name="Bougher N.L."/>
            <person name="Buchanan P."/>
            <person name="Buyck B."/>
            <person name="Bense V."/>
            <person name="Catcheside P."/>
            <person name="Chovatia M."/>
            <person name="Cooper J."/>
            <person name="Damon W."/>
            <person name="Desjardin D."/>
            <person name="Finy P."/>
            <person name="Geml J."/>
            <person name="Haridas S."/>
            <person name="Hughes K."/>
            <person name="Justo A."/>
            <person name="Karasinski D."/>
            <person name="Kautmanova I."/>
            <person name="Kiss B."/>
            <person name="Kocsube S."/>
            <person name="Kotiranta H."/>
            <person name="LaButti K.M."/>
            <person name="Lechner B.E."/>
            <person name="Liimatainen K."/>
            <person name="Lipzen A."/>
            <person name="Lukacs Z."/>
            <person name="Mihaltcheva S."/>
            <person name="Morgado L.N."/>
            <person name="Niskanen T."/>
            <person name="Noordeloos M.E."/>
            <person name="Ohm R.A."/>
            <person name="Ortiz-Santana B."/>
            <person name="Ovrebo C."/>
            <person name="Racz N."/>
            <person name="Riley R."/>
            <person name="Savchenko A."/>
            <person name="Shiryaev A."/>
            <person name="Soop K."/>
            <person name="Spirin V."/>
            <person name="Szebenyi C."/>
            <person name="Tomsovsky M."/>
            <person name="Tulloss R.E."/>
            <person name="Uehling J."/>
            <person name="Grigoriev I.V."/>
            <person name="Vagvolgyi C."/>
            <person name="Papp T."/>
            <person name="Martin F.M."/>
            <person name="Miettinen O."/>
            <person name="Hibbett D.S."/>
            <person name="Nagy L.G."/>
        </authorList>
    </citation>
    <scope>NUCLEOTIDE SEQUENCE [LARGE SCALE GENOMIC DNA]</scope>
    <source>
        <strain evidence="1 2">NL-1719</strain>
    </source>
</reference>